<dbReference type="PANTHER" id="PTHR30589:SF0">
    <property type="entry name" value="PHOSPHATIDYLGLYCEROL--PROLIPOPROTEIN DIACYLGLYCERYL TRANSFERASE"/>
    <property type="match status" value="1"/>
</dbReference>
<dbReference type="Pfam" id="PF01790">
    <property type="entry name" value="LGT"/>
    <property type="match status" value="1"/>
</dbReference>
<keyword evidence="5 7" id="KW-1133">Transmembrane helix</keyword>
<gene>
    <name evidence="8" type="ORF">DXN05_18375</name>
</gene>
<keyword evidence="4 7" id="KW-0812">Transmembrane</keyword>
<dbReference type="GO" id="GO:0008961">
    <property type="term" value="F:phosphatidylglycerol-prolipoprotein diacylglyceryl transferase activity"/>
    <property type="evidence" value="ECO:0007669"/>
    <property type="project" value="InterPro"/>
</dbReference>
<feature type="transmembrane region" description="Helical" evidence="7">
    <location>
        <begin position="183"/>
        <end position="200"/>
    </location>
</feature>
<dbReference type="OrthoDB" id="871140at2"/>
<dbReference type="InterPro" id="IPR001640">
    <property type="entry name" value="Lgt"/>
</dbReference>
<evidence type="ECO:0000313" key="8">
    <source>
        <dbReference type="EMBL" id="RFM26951.1"/>
    </source>
</evidence>
<dbReference type="PANTHER" id="PTHR30589">
    <property type="entry name" value="PROLIPOPROTEIN DIACYLGLYCERYL TRANSFERASE"/>
    <property type="match status" value="1"/>
</dbReference>
<organism evidence="8 9">
    <name type="scientific">Deminuibacter soli</name>
    <dbReference type="NCBI Taxonomy" id="2291815"/>
    <lineage>
        <taxon>Bacteria</taxon>
        <taxon>Pseudomonadati</taxon>
        <taxon>Bacteroidota</taxon>
        <taxon>Chitinophagia</taxon>
        <taxon>Chitinophagales</taxon>
        <taxon>Chitinophagaceae</taxon>
        <taxon>Deminuibacter</taxon>
    </lineage>
</organism>
<name>A0A3E1NGH9_9BACT</name>
<reference evidence="8 9" key="1">
    <citation type="submission" date="2018-08" db="EMBL/GenBank/DDBJ databases">
        <title>Chitinophagaceae sp. K23C18032701, a novel bacterium isolated from forest soil.</title>
        <authorList>
            <person name="Wang C."/>
        </authorList>
    </citation>
    <scope>NUCLEOTIDE SEQUENCE [LARGE SCALE GENOMIC DNA]</scope>
    <source>
        <strain evidence="8 9">K23C18032701</strain>
    </source>
</reference>
<keyword evidence="6 7" id="KW-0472">Membrane</keyword>
<sequence>MKPSTHIKLGTRKIPAFHFFGTVGFTAGLLLGVLWCIALHLPVWGMLVMALTAMVAFTVLAMLAKLLTGEEIIVYYHHEIAILLGCALVLGLLHQPVLRFLDIMILCIATFLAFGRLGCFSAGCCHGKPFKKGVVYTHAHVQEGLIYYYENVPLFPVQLAESLYVSCIVLTGCWLLSSGAAPGSVLVLYTAGYGLCRYVMEFFRGDPWRPYWQGLSEAQWTTLLLVLFTWMAGYLHWLPLYTWHTVIAAALLCSSAVVVFRFHKGGDVVNPRIIRQLMNALHQAHLQNLQTNSVQQPAHIHVCANRQGWKVSAGLVQQYHLQLTHYTISGSARLRLTHELAEKLAQLLQTLHAHTDKAEITGHPGNLFHIVFKTPLPDSKPAAYHTV</sequence>
<feature type="transmembrane region" description="Helical" evidence="7">
    <location>
        <begin position="80"/>
        <end position="97"/>
    </location>
</feature>
<evidence type="ECO:0000256" key="5">
    <source>
        <dbReference type="ARBA" id="ARBA00022989"/>
    </source>
</evidence>
<feature type="transmembrane region" description="Helical" evidence="7">
    <location>
        <begin position="47"/>
        <end position="68"/>
    </location>
</feature>
<dbReference type="RefSeq" id="WP_116848735.1">
    <property type="nucleotide sequence ID" value="NZ_QTJU01000007.1"/>
</dbReference>
<feature type="transmembrane region" description="Helical" evidence="7">
    <location>
        <begin position="16"/>
        <end position="41"/>
    </location>
</feature>
<dbReference type="EMBL" id="QTJU01000007">
    <property type="protein sequence ID" value="RFM26951.1"/>
    <property type="molecule type" value="Genomic_DNA"/>
</dbReference>
<accession>A0A3E1NGH9</accession>
<keyword evidence="3" id="KW-0808">Transferase</keyword>
<comment type="caution">
    <text evidence="8">The sequence shown here is derived from an EMBL/GenBank/DDBJ whole genome shotgun (WGS) entry which is preliminary data.</text>
</comment>
<dbReference type="Proteomes" id="UP000261284">
    <property type="component" value="Unassembled WGS sequence"/>
</dbReference>
<dbReference type="GO" id="GO:0005886">
    <property type="term" value="C:plasma membrane"/>
    <property type="evidence" value="ECO:0007669"/>
    <property type="project" value="InterPro"/>
</dbReference>
<evidence type="ECO:0000256" key="3">
    <source>
        <dbReference type="ARBA" id="ARBA00022679"/>
    </source>
</evidence>
<evidence type="ECO:0000313" key="9">
    <source>
        <dbReference type="Proteomes" id="UP000261284"/>
    </source>
</evidence>
<protein>
    <recommendedName>
        <fullName evidence="10">Prolipoprotein diacylglyceryl transferase</fullName>
    </recommendedName>
</protein>
<feature type="transmembrane region" description="Helical" evidence="7">
    <location>
        <begin position="103"/>
        <end position="123"/>
    </location>
</feature>
<evidence type="ECO:0000256" key="1">
    <source>
        <dbReference type="ARBA" id="ARBA00007150"/>
    </source>
</evidence>
<evidence type="ECO:0000256" key="6">
    <source>
        <dbReference type="ARBA" id="ARBA00023136"/>
    </source>
</evidence>
<dbReference type="GO" id="GO:0042158">
    <property type="term" value="P:lipoprotein biosynthetic process"/>
    <property type="evidence" value="ECO:0007669"/>
    <property type="project" value="InterPro"/>
</dbReference>
<evidence type="ECO:0000256" key="2">
    <source>
        <dbReference type="ARBA" id="ARBA00022475"/>
    </source>
</evidence>
<keyword evidence="2" id="KW-1003">Cell membrane</keyword>
<feature type="transmembrane region" description="Helical" evidence="7">
    <location>
        <begin position="243"/>
        <end position="262"/>
    </location>
</feature>
<evidence type="ECO:0008006" key="10">
    <source>
        <dbReference type="Google" id="ProtNLM"/>
    </source>
</evidence>
<keyword evidence="9" id="KW-1185">Reference proteome</keyword>
<proteinExistence type="inferred from homology"/>
<dbReference type="AlphaFoldDB" id="A0A3E1NGH9"/>
<evidence type="ECO:0000256" key="4">
    <source>
        <dbReference type="ARBA" id="ARBA00022692"/>
    </source>
</evidence>
<comment type="similarity">
    <text evidence="1">Belongs to the Lgt family.</text>
</comment>
<evidence type="ECO:0000256" key="7">
    <source>
        <dbReference type="SAM" id="Phobius"/>
    </source>
</evidence>